<name>A0AAN0MGL0_9ACTN</name>
<dbReference type="Gene3D" id="3.40.50.1580">
    <property type="entry name" value="Nucleoside phosphorylase domain"/>
    <property type="match status" value="1"/>
</dbReference>
<keyword evidence="5" id="KW-0486">Methionine biosynthesis</keyword>
<evidence type="ECO:0000256" key="1">
    <source>
        <dbReference type="ARBA" id="ARBA00004945"/>
    </source>
</evidence>
<evidence type="ECO:0000259" key="6">
    <source>
        <dbReference type="Pfam" id="PF01048"/>
    </source>
</evidence>
<dbReference type="EC" id="3.2.2.9" evidence="2"/>
<dbReference type="SUPFAM" id="SSF53167">
    <property type="entry name" value="Purine and uridine phosphorylases"/>
    <property type="match status" value="1"/>
</dbReference>
<dbReference type="GO" id="GO:0019284">
    <property type="term" value="P:L-methionine salvage from S-adenosylmethionine"/>
    <property type="evidence" value="ECO:0007669"/>
    <property type="project" value="TreeGrafter"/>
</dbReference>
<evidence type="ECO:0000256" key="2">
    <source>
        <dbReference type="ARBA" id="ARBA00011974"/>
    </source>
</evidence>
<keyword evidence="3" id="KW-0028">Amino-acid biosynthesis</keyword>
<accession>A0AAN0MGL0</accession>
<reference evidence="7" key="1">
    <citation type="journal article" date="2024" name="Int. J. Syst. Evol. Microbiol.">
        <title>Brooklawnia propionicigenes sp. nov., a facultatively anaerobic, propionate-producing bacterium isolated from a methanogenic reactor treating waste from cattle farms.</title>
        <authorList>
            <person name="Akita Y."/>
            <person name="Ueki A."/>
            <person name="Tonouchi A."/>
            <person name="Sugawara Y."/>
            <person name="Honma S."/>
            <person name="Kaku N."/>
            <person name="Ueki K."/>
        </authorList>
    </citation>
    <scope>NUCLEOTIDE SEQUENCE</scope>
    <source>
        <strain evidence="7">SH051</strain>
    </source>
</reference>
<evidence type="ECO:0000256" key="5">
    <source>
        <dbReference type="ARBA" id="ARBA00023167"/>
    </source>
</evidence>
<evidence type="ECO:0000313" key="7">
    <source>
        <dbReference type="EMBL" id="BEH02039.1"/>
    </source>
</evidence>
<dbReference type="AlphaFoldDB" id="A0AAN0MGL0"/>
<organism evidence="7 8">
    <name type="scientific">Brooklawnia propionicigenes</name>
    <dbReference type="NCBI Taxonomy" id="3041175"/>
    <lineage>
        <taxon>Bacteria</taxon>
        <taxon>Bacillati</taxon>
        <taxon>Actinomycetota</taxon>
        <taxon>Actinomycetes</taxon>
        <taxon>Propionibacteriales</taxon>
        <taxon>Propionibacteriaceae</taxon>
        <taxon>Brooklawnia</taxon>
    </lineage>
</organism>
<gene>
    <name evidence="7" type="ORF">brsh051_13200</name>
</gene>
<keyword evidence="4" id="KW-0378">Hydrolase</keyword>
<dbReference type="Proteomes" id="UP001431656">
    <property type="component" value="Chromosome"/>
</dbReference>
<dbReference type="KEGG" id="broo:brsh051_13200"/>
<dbReference type="GO" id="GO:0008782">
    <property type="term" value="F:adenosylhomocysteine nucleosidase activity"/>
    <property type="evidence" value="ECO:0007669"/>
    <property type="project" value="UniProtKB-EC"/>
</dbReference>
<dbReference type="NCBIfam" id="TIGR01704">
    <property type="entry name" value="MTA_SAH-Nsdase"/>
    <property type="match status" value="1"/>
</dbReference>
<dbReference type="GO" id="GO:0009164">
    <property type="term" value="P:nucleoside catabolic process"/>
    <property type="evidence" value="ECO:0007669"/>
    <property type="project" value="InterPro"/>
</dbReference>
<evidence type="ECO:0000256" key="3">
    <source>
        <dbReference type="ARBA" id="ARBA00022605"/>
    </source>
</evidence>
<dbReference type="Pfam" id="PF01048">
    <property type="entry name" value="PNP_UDP_1"/>
    <property type="match status" value="1"/>
</dbReference>
<dbReference type="GO" id="GO:0005829">
    <property type="term" value="C:cytosol"/>
    <property type="evidence" value="ECO:0007669"/>
    <property type="project" value="TreeGrafter"/>
</dbReference>
<dbReference type="RefSeq" id="WP_286268346.1">
    <property type="nucleotide sequence ID" value="NZ_AP028056.1"/>
</dbReference>
<dbReference type="InterPro" id="IPR010049">
    <property type="entry name" value="MTA_SAH_Nsdase"/>
</dbReference>
<dbReference type="InterPro" id="IPR000845">
    <property type="entry name" value="Nucleoside_phosphorylase_d"/>
</dbReference>
<dbReference type="GO" id="GO:0019509">
    <property type="term" value="P:L-methionine salvage from methylthioadenosine"/>
    <property type="evidence" value="ECO:0007669"/>
    <property type="project" value="InterPro"/>
</dbReference>
<dbReference type="EMBL" id="AP028056">
    <property type="protein sequence ID" value="BEH02039.1"/>
    <property type="molecule type" value="Genomic_DNA"/>
</dbReference>
<evidence type="ECO:0000256" key="4">
    <source>
        <dbReference type="ARBA" id="ARBA00022801"/>
    </source>
</evidence>
<dbReference type="NCBIfam" id="NF004079">
    <property type="entry name" value="PRK05584.1"/>
    <property type="match status" value="1"/>
</dbReference>
<evidence type="ECO:0000313" key="8">
    <source>
        <dbReference type="Proteomes" id="UP001431656"/>
    </source>
</evidence>
<proteinExistence type="predicted"/>
<dbReference type="GO" id="GO:0008930">
    <property type="term" value="F:methylthioadenosine nucleosidase activity"/>
    <property type="evidence" value="ECO:0007669"/>
    <property type="project" value="InterPro"/>
</dbReference>
<sequence length="245" mass="24795">MLAIIAALPEELSAIVEAARGEGEIRTETVAGITLMHATLAGRQVLLARSGVGKVAAAATAAILAERVTGMILVGTAGGLGPNVNPGDVVIATELLQHDLDARPLWDRWVSPVVGVARIPVDAYLTAALAAAAVGACSAHRAELSALGFGEPAVHPGLVISGDLFVATAEGSAQLRAELPDALAVEMEGAAVAQVCAAAGIPFAVARTISDRADHNATVDFPVFLNQVAAPYAHDLVVGALKVLT</sequence>
<protein>
    <recommendedName>
        <fullName evidence="2">adenosylhomocysteine nucleosidase</fullName>
        <ecNumber evidence="2">3.2.2.9</ecNumber>
    </recommendedName>
</protein>
<dbReference type="PANTHER" id="PTHR46832:SF1">
    <property type="entry name" value="5'-METHYLTHIOADENOSINE_S-ADENOSYLHOMOCYSTEINE NUCLEOSIDASE"/>
    <property type="match status" value="1"/>
</dbReference>
<keyword evidence="8" id="KW-1185">Reference proteome</keyword>
<comment type="pathway">
    <text evidence="1">Amino-acid biosynthesis; L-methionine biosynthesis via salvage pathway; S-methyl-5-thio-alpha-D-ribose 1-phosphate from S-methyl-5'-thioadenosine (hydrolase route): step 1/2.</text>
</comment>
<dbReference type="CDD" id="cd09008">
    <property type="entry name" value="MTAN"/>
    <property type="match status" value="1"/>
</dbReference>
<dbReference type="PANTHER" id="PTHR46832">
    <property type="entry name" value="5'-METHYLTHIOADENOSINE/S-ADENOSYLHOMOCYSTEINE NUCLEOSIDASE"/>
    <property type="match status" value="1"/>
</dbReference>
<dbReference type="InterPro" id="IPR035994">
    <property type="entry name" value="Nucleoside_phosphorylase_sf"/>
</dbReference>
<feature type="domain" description="Nucleoside phosphorylase" evidence="6">
    <location>
        <begin position="2"/>
        <end position="241"/>
    </location>
</feature>